<accession>A0A7W6H3W7</accession>
<organism evidence="14 15">
    <name type="scientific">Aureimonas pseudogalii</name>
    <dbReference type="NCBI Taxonomy" id="1744844"/>
    <lineage>
        <taxon>Bacteria</taxon>
        <taxon>Pseudomonadati</taxon>
        <taxon>Pseudomonadota</taxon>
        <taxon>Alphaproteobacteria</taxon>
        <taxon>Hyphomicrobiales</taxon>
        <taxon>Aurantimonadaceae</taxon>
        <taxon>Aureimonas</taxon>
    </lineage>
</organism>
<feature type="binding site" evidence="10">
    <location>
        <begin position="13"/>
        <end position="18"/>
    </location>
    <ligand>
        <name>substrate</name>
    </ligand>
</feature>
<dbReference type="Gene3D" id="3.40.50.300">
    <property type="entry name" value="P-loop containing nucleotide triphosphate hydrolases"/>
    <property type="match status" value="1"/>
</dbReference>
<evidence type="ECO:0000256" key="8">
    <source>
        <dbReference type="ARBA" id="ARBA00022842"/>
    </source>
</evidence>
<dbReference type="InterPro" id="IPR039657">
    <property type="entry name" value="Dimethylallyltransferase"/>
</dbReference>
<dbReference type="NCBIfam" id="TIGR00174">
    <property type="entry name" value="miaA"/>
    <property type="match status" value="1"/>
</dbReference>
<dbReference type="CDD" id="cd02019">
    <property type="entry name" value="NK"/>
    <property type="match status" value="1"/>
</dbReference>
<dbReference type="InterPro" id="IPR027417">
    <property type="entry name" value="P-loop_NTPase"/>
</dbReference>
<evidence type="ECO:0000256" key="7">
    <source>
        <dbReference type="ARBA" id="ARBA00022840"/>
    </source>
</evidence>
<comment type="cofactor">
    <cofactor evidence="1 10">
        <name>Mg(2+)</name>
        <dbReference type="ChEBI" id="CHEBI:18420"/>
    </cofactor>
</comment>
<dbReference type="PANTHER" id="PTHR11088">
    <property type="entry name" value="TRNA DIMETHYLALLYLTRANSFERASE"/>
    <property type="match status" value="1"/>
</dbReference>
<protein>
    <recommendedName>
        <fullName evidence="10">tRNA dimethylallyltransferase</fullName>
        <ecNumber evidence="10">2.5.1.75</ecNumber>
    </recommendedName>
    <alternativeName>
        <fullName evidence="10">Dimethylallyl diphosphate:tRNA dimethylallyltransferase</fullName>
        <shortName evidence="10">DMAPP:tRNA dimethylallyltransferase</shortName>
        <shortName evidence="10">DMATase</shortName>
    </alternativeName>
    <alternativeName>
        <fullName evidence="10">Isopentenyl-diphosphate:tRNA isopentenyltransferase</fullName>
        <shortName evidence="10">IPP transferase</shortName>
        <shortName evidence="10">IPPT</shortName>
        <shortName evidence="10">IPTase</shortName>
    </alternativeName>
</protein>
<dbReference type="AlphaFoldDB" id="A0A7W6H3W7"/>
<gene>
    <name evidence="10" type="primary">miaA</name>
    <name evidence="14" type="ORF">GGR04_002332</name>
</gene>
<dbReference type="HAMAP" id="MF_00185">
    <property type="entry name" value="IPP_trans"/>
    <property type="match status" value="1"/>
</dbReference>
<keyword evidence="4 10" id="KW-0808">Transferase</keyword>
<dbReference type="Gene3D" id="1.10.20.140">
    <property type="match status" value="1"/>
</dbReference>
<evidence type="ECO:0000256" key="11">
    <source>
        <dbReference type="RuleBase" id="RU003783"/>
    </source>
</evidence>
<keyword evidence="7 10" id="KW-0067">ATP-binding</keyword>
<comment type="catalytic activity">
    <reaction evidence="9 10 11">
        <text>adenosine(37) in tRNA + dimethylallyl diphosphate = N(6)-dimethylallyladenosine(37) in tRNA + diphosphate</text>
        <dbReference type="Rhea" id="RHEA:26482"/>
        <dbReference type="Rhea" id="RHEA-COMP:10162"/>
        <dbReference type="Rhea" id="RHEA-COMP:10375"/>
        <dbReference type="ChEBI" id="CHEBI:33019"/>
        <dbReference type="ChEBI" id="CHEBI:57623"/>
        <dbReference type="ChEBI" id="CHEBI:74411"/>
        <dbReference type="ChEBI" id="CHEBI:74415"/>
        <dbReference type="EC" id="2.5.1.75"/>
    </reaction>
</comment>
<evidence type="ECO:0000313" key="14">
    <source>
        <dbReference type="EMBL" id="MBB3998491.1"/>
    </source>
</evidence>
<keyword evidence="8 10" id="KW-0460">Magnesium</keyword>
<evidence type="ECO:0000256" key="10">
    <source>
        <dbReference type="HAMAP-Rule" id="MF_00185"/>
    </source>
</evidence>
<dbReference type="GO" id="GO:0005524">
    <property type="term" value="F:ATP binding"/>
    <property type="evidence" value="ECO:0007669"/>
    <property type="project" value="UniProtKB-UniRule"/>
</dbReference>
<reference evidence="14 15" key="1">
    <citation type="submission" date="2020-08" db="EMBL/GenBank/DDBJ databases">
        <title>Genomic Encyclopedia of Type Strains, Phase IV (KMG-IV): sequencing the most valuable type-strain genomes for metagenomic binning, comparative biology and taxonomic classification.</title>
        <authorList>
            <person name="Goeker M."/>
        </authorList>
    </citation>
    <scope>NUCLEOTIDE SEQUENCE [LARGE SCALE GENOMIC DNA]</scope>
    <source>
        <strain evidence="14 15">DSM 102238</strain>
    </source>
</reference>
<dbReference type="Proteomes" id="UP000542776">
    <property type="component" value="Unassembled WGS sequence"/>
</dbReference>
<evidence type="ECO:0000256" key="1">
    <source>
        <dbReference type="ARBA" id="ARBA00001946"/>
    </source>
</evidence>
<evidence type="ECO:0000256" key="6">
    <source>
        <dbReference type="ARBA" id="ARBA00022741"/>
    </source>
</evidence>
<dbReference type="Pfam" id="PF01715">
    <property type="entry name" value="IPPT"/>
    <property type="match status" value="1"/>
</dbReference>
<evidence type="ECO:0000256" key="12">
    <source>
        <dbReference type="RuleBase" id="RU003784"/>
    </source>
</evidence>
<dbReference type="PANTHER" id="PTHR11088:SF60">
    <property type="entry name" value="TRNA DIMETHYLALLYLTRANSFERASE"/>
    <property type="match status" value="1"/>
</dbReference>
<keyword evidence="5 10" id="KW-0819">tRNA processing</keyword>
<comment type="subunit">
    <text evidence="10">Monomer.</text>
</comment>
<evidence type="ECO:0000256" key="4">
    <source>
        <dbReference type="ARBA" id="ARBA00022679"/>
    </source>
</evidence>
<feature type="site" description="Interaction with substrate tRNA" evidence="10">
    <location>
        <position position="124"/>
    </location>
</feature>
<dbReference type="RefSeq" id="WP_183200034.1">
    <property type="nucleotide sequence ID" value="NZ_JACIEK010000005.1"/>
</dbReference>
<proteinExistence type="inferred from homology"/>
<evidence type="ECO:0000256" key="5">
    <source>
        <dbReference type="ARBA" id="ARBA00022694"/>
    </source>
</evidence>
<evidence type="ECO:0000256" key="9">
    <source>
        <dbReference type="ARBA" id="ARBA00049563"/>
    </source>
</evidence>
<dbReference type="InterPro" id="IPR018022">
    <property type="entry name" value="IPT"/>
</dbReference>
<evidence type="ECO:0000256" key="3">
    <source>
        <dbReference type="ARBA" id="ARBA00005842"/>
    </source>
</evidence>
<name>A0A7W6H3W7_9HYPH</name>
<comment type="similarity">
    <text evidence="3 10 13">Belongs to the IPP transferase family.</text>
</comment>
<comment type="caution">
    <text evidence="10">Lacks conserved residue(s) required for the propagation of feature annotation.</text>
</comment>
<feature type="binding site" evidence="10">
    <location>
        <begin position="11"/>
        <end position="18"/>
    </location>
    <ligand>
        <name>ATP</name>
        <dbReference type="ChEBI" id="CHEBI:30616"/>
    </ligand>
</feature>
<dbReference type="EC" id="2.5.1.75" evidence="10"/>
<feature type="region of interest" description="Interaction with substrate tRNA" evidence="10">
    <location>
        <begin position="160"/>
        <end position="164"/>
    </location>
</feature>
<comment type="function">
    <text evidence="2 10 12">Catalyzes the transfer of a dimethylallyl group onto the adenine at position 37 in tRNAs that read codons beginning with uridine, leading to the formation of N6-(dimethylallyl)adenosine (i(6)A).</text>
</comment>
<evidence type="ECO:0000256" key="2">
    <source>
        <dbReference type="ARBA" id="ARBA00003213"/>
    </source>
</evidence>
<evidence type="ECO:0000256" key="13">
    <source>
        <dbReference type="RuleBase" id="RU003785"/>
    </source>
</evidence>
<feature type="site" description="Interaction with substrate tRNA" evidence="10">
    <location>
        <position position="102"/>
    </location>
</feature>
<dbReference type="GO" id="GO:0052381">
    <property type="term" value="F:tRNA dimethylallyltransferase activity"/>
    <property type="evidence" value="ECO:0007669"/>
    <property type="project" value="UniProtKB-UniRule"/>
</dbReference>
<dbReference type="GO" id="GO:0006400">
    <property type="term" value="P:tRNA modification"/>
    <property type="evidence" value="ECO:0007669"/>
    <property type="project" value="TreeGrafter"/>
</dbReference>
<feature type="region of interest" description="Interaction with substrate tRNA" evidence="10">
    <location>
        <begin position="36"/>
        <end position="39"/>
    </location>
</feature>
<dbReference type="EMBL" id="JACIEK010000005">
    <property type="protein sequence ID" value="MBB3998491.1"/>
    <property type="molecule type" value="Genomic_DNA"/>
</dbReference>
<dbReference type="SUPFAM" id="SSF52540">
    <property type="entry name" value="P-loop containing nucleoside triphosphate hydrolases"/>
    <property type="match status" value="2"/>
</dbReference>
<evidence type="ECO:0000313" key="15">
    <source>
        <dbReference type="Proteomes" id="UP000542776"/>
    </source>
</evidence>
<sequence length="307" mass="33460">MEKPKAILIAGPTASGKSGLALRLAERLGGVVVNADSIQVYEGLRILSARPSDAEMAGIEHRLYGHVPGDTVYSAGGWQRDMAPLLAELAERGRLPIVCGGTGLYFKALLGGFDELAEVPQAIRERWRARMAAEGPAALHAVLGQRDPEAATRLRPTDPQRILRALELGEATGGPLSALQRRSAPGLLRPDETWRITLAPPRPLLRERIALRFAAMLEEGGIEEARFFRQRFGAIGVAGGQAIGLAELWQVEDGELSLAEAQTLAVTRTRQYAKRQETWFRNQFDAEWRRFESAEAAERALSGAALP</sequence>
<keyword evidence="6 10" id="KW-0547">Nucleotide-binding</keyword>
<comment type="caution">
    <text evidence="14">The sequence shown here is derived from an EMBL/GenBank/DDBJ whole genome shotgun (WGS) entry which is preliminary data.</text>
</comment>
<keyword evidence="15" id="KW-1185">Reference proteome</keyword>